<reference evidence="7" key="2">
    <citation type="submission" date="2016-04" db="EMBL/GenBank/DDBJ databases">
        <title>Complete Genome and Plasmid Sequences for Rhodococcus fascians D188 and Draft Sequences for Rhodococcus spp. Isolates PBTS 1 and PBTS 2.</title>
        <authorList>
            <person name="Stamer R."/>
            <person name="Vereecke D."/>
            <person name="Zhang Y."/>
            <person name="Schilkey F."/>
            <person name="Devitt N."/>
            <person name="Randall J."/>
        </authorList>
    </citation>
    <scope>NUCLEOTIDE SEQUENCE [LARGE SCALE GENOMIC DNA]</scope>
    <source>
        <strain evidence="7">PBTS2</strain>
    </source>
</reference>
<dbReference type="AlphaFoldDB" id="A0A143QPH9"/>
<dbReference type="Gene3D" id="2.30.170.40">
    <property type="entry name" value="Ribosomal protein L28/L24"/>
    <property type="match status" value="1"/>
</dbReference>
<dbReference type="KEGG" id="rhs:A3Q41_03563"/>
<dbReference type="Pfam" id="PF00830">
    <property type="entry name" value="Ribosomal_L28"/>
    <property type="match status" value="1"/>
</dbReference>
<dbReference type="Proteomes" id="UP000076038">
    <property type="component" value="Chromosome"/>
</dbReference>
<name>A0A143QPH9_RHOFA</name>
<dbReference type="InterPro" id="IPR037147">
    <property type="entry name" value="Ribosomal_bL28_sf"/>
</dbReference>
<organism evidence="6 7">
    <name type="scientific">Rhodococcoides fascians</name>
    <name type="common">Rhodococcus fascians</name>
    <dbReference type="NCBI Taxonomy" id="1828"/>
    <lineage>
        <taxon>Bacteria</taxon>
        <taxon>Bacillati</taxon>
        <taxon>Actinomycetota</taxon>
        <taxon>Actinomycetes</taxon>
        <taxon>Mycobacteriales</taxon>
        <taxon>Nocardiaceae</taxon>
        <taxon>Rhodococcoides</taxon>
    </lineage>
</organism>
<dbReference type="GO" id="GO:0003735">
    <property type="term" value="F:structural constituent of ribosome"/>
    <property type="evidence" value="ECO:0007669"/>
    <property type="project" value="InterPro"/>
</dbReference>
<dbReference type="SUPFAM" id="SSF143800">
    <property type="entry name" value="L28p-like"/>
    <property type="match status" value="1"/>
</dbReference>
<dbReference type="GO" id="GO:1990904">
    <property type="term" value="C:ribonucleoprotein complex"/>
    <property type="evidence" value="ECO:0007669"/>
    <property type="project" value="UniProtKB-KW"/>
</dbReference>
<dbReference type="PANTHER" id="PTHR39080">
    <property type="entry name" value="50S RIBOSOMAL PROTEIN L28"/>
    <property type="match status" value="1"/>
</dbReference>
<keyword evidence="3 5" id="KW-0687">Ribonucleoprotein</keyword>
<accession>A0A143QPH9</accession>
<dbReference type="InterPro" id="IPR034704">
    <property type="entry name" value="Ribosomal_bL28/bL31-like_sf"/>
</dbReference>
<dbReference type="NCBIfam" id="TIGR00009">
    <property type="entry name" value="L28"/>
    <property type="match status" value="1"/>
</dbReference>
<dbReference type="RefSeq" id="WP_008717389.1">
    <property type="nucleotide sequence ID" value="NZ_CAKKLU010000004.1"/>
</dbReference>
<proteinExistence type="inferred from homology"/>
<dbReference type="PANTHER" id="PTHR39080:SF1">
    <property type="entry name" value="LARGE RIBOSOMAL SUBUNIT PROTEIN BL28A"/>
    <property type="match status" value="1"/>
</dbReference>
<evidence type="ECO:0000256" key="2">
    <source>
        <dbReference type="ARBA" id="ARBA00022980"/>
    </source>
</evidence>
<evidence type="ECO:0000256" key="3">
    <source>
        <dbReference type="ARBA" id="ARBA00023274"/>
    </source>
</evidence>
<dbReference type="InterPro" id="IPR050096">
    <property type="entry name" value="Bacterial_rp_bL28"/>
</dbReference>
<dbReference type="InterPro" id="IPR001383">
    <property type="entry name" value="Ribosomal_bL28_bact-type"/>
</dbReference>
<dbReference type="PATRIC" id="fig|1653479.3.peg.3611"/>
<dbReference type="GO" id="GO:0005840">
    <property type="term" value="C:ribosome"/>
    <property type="evidence" value="ECO:0007669"/>
    <property type="project" value="UniProtKB-KW"/>
</dbReference>
<keyword evidence="7" id="KW-1185">Reference proteome</keyword>
<evidence type="ECO:0000256" key="5">
    <source>
        <dbReference type="HAMAP-Rule" id="MF_00373"/>
    </source>
</evidence>
<evidence type="ECO:0000256" key="4">
    <source>
        <dbReference type="ARBA" id="ARBA00035174"/>
    </source>
</evidence>
<dbReference type="InterPro" id="IPR026569">
    <property type="entry name" value="Ribosomal_bL28"/>
</dbReference>
<gene>
    <name evidence="6" type="primary">rpmB_2</name>
    <name evidence="5" type="synonym">rpmB</name>
    <name evidence="6" type="ORF">A3Q41_03563</name>
</gene>
<dbReference type="EMBL" id="CP015220">
    <property type="protein sequence ID" value="AMY24849.1"/>
    <property type="molecule type" value="Genomic_DNA"/>
</dbReference>
<keyword evidence="2 5" id="KW-0689">Ribosomal protein</keyword>
<protein>
    <recommendedName>
        <fullName evidence="4 5">Large ribosomal subunit protein bL28</fullName>
    </recommendedName>
</protein>
<evidence type="ECO:0000256" key="1">
    <source>
        <dbReference type="ARBA" id="ARBA00008760"/>
    </source>
</evidence>
<reference evidence="6 7" key="1">
    <citation type="journal article" date="2016" name="Genome Announc.">
        <title>Complete Genome and Plasmid Sequences for Rhodococcus fascians D188 and Draft Sequences for Rhodococcus Isolates PBTS 1 and PBTS 2.</title>
        <authorList>
            <person name="Stamler R.A."/>
            <person name="Vereecke D."/>
            <person name="Zhang Y."/>
            <person name="Schilkey F."/>
            <person name="Devitt N."/>
            <person name="Randall J.J."/>
        </authorList>
    </citation>
    <scope>NUCLEOTIDE SEQUENCE [LARGE SCALE GENOMIC DNA]</scope>
    <source>
        <strain evidence="6 7">PBTS2</strain>
    </source>
</reference>
<comment type="similarity">
    <text evidence="1 5">Belongs to the bacterial ribosomal protein bL28 family.</text>
</comment>
<evidence type="ECO:0000313" key="7">
    <source>
        <dbReference type="Proteomes" id="UP000076038"/>
    </source>
</evidence>
<accession>A0A260TGL8</accession>
<evidence type="ECO:0000313" key="6">
    <source>
        <dbReference type="EMBL" id="AMY24849.1"/>
    </source>
</evidence>
<dbReference type="OrthoDB" id="9805609at2"/>
<sequence>MAAVCDVCAKGPGFGKSVSHSHRRTNRRWNPNIQTVHAQVAPGNSKRMNVCTSCLKAGKVVRG</sequence>
<dbReference type="GeneID" id="93553722"/>
<dbReference type="GO" id="GO:0006412">
    <property type="term" value="P:translation"/>
    <property type="evidence" value="ECO:0007669"/>
    <property type="project" value="UniProtKB-UniRule"/>
</dbReference>
<dbReference type="HAMAP" id="MF_00373">
    <property type="entry name" value="Ribosomal_bL28"/>
    <property type="match status" value="1"/>
</dbReference>